<reference evidence="2 3" key="1">
    <citation type="journal article" date="2016" name="Nat. Commun.">
        <title>Thousands of microbial genomes shed light on interconnected biogeochemical processes in an aquifer system.</title>
        <authorList>
            <person name="Anantharaman K."/>
            <person name="Brown C.T."/>
            <person name="Hug L.A."/>
            <person name="Sharon I."/>
            <person name="Castelle C.J."/>
            <person name="Probst A.J."/>
            <person name="Thomas B.C."/>
            <person name="Singh A."/>
            <person name="Wilkins M.J."/>
            <person name="Karaoz U."/>
            <person name="Brodie E.L."/>
            <person name="Williams K.H."/>
            <person name="Hubbard S.S."/>
            <person name="Banfield J.F."/>
        </authorList>
    </citation>
    <scope>NUCLEOTIDE SEQUENCE [LARGE SCALE GENOMIC DNA]</scope>
</reference>
<evidence type="ECO:0000313" key="3">
    <source>
        <dbReference type="Proteomes" id="UP000179243"/>
    </source>
</evidence>
<sequence>MKSIIALVFGLIFIVPCRGDGLRGGSGTDIDNYCVVFTQAIIDNLRTLHTVWKQHSPSWNKYRLVTCGDSNTQGPYILQAFTMPITGISNAAAMNAFKDSTLAQNGWCVDTNCKGGWHCNGAGELISSVVRWVTDWVVNPADTIHANDILAKDKPMIGSIMIGTNNVRVADWDPPDSAQYAIAVNKMIAEGVMPIIITVPDINGASPTWGKTFSSDSFLLPFNDQLRAMARDRNLPLLDIYQWMADHGGAAELLVDWAHGRTCGNGGNFSDSCLGVTGRMSFYNAVNYLLLNATYDIVRYVVNEEPFTPVQTSATSVMSGSIMVSPNPLSKTATITVHPVLGADKSVFVKIYDSKGRVVKLFQNSPQGPSRTYVFDASQCTPGIYFVKAYFAGHVMSKKLAVIR</sequence>
<gene>
    <name evidence="2" type="ORF">A2519_07020</name>
</gene>
<dbReference type="Pfam" id="PF18962">
    <property type="entry name" value="Por_Secre_tail"/>
    <property type="match status" value="1"/>
</dbReference>
<dbReference type="EMBL" id="MFYX01000096">
    <property type="protein sequence ID" value="OGK03148.1"/>
    <property type="molecule type" value="Genomic_DNA"/>
</dbReference>
<dbReference type="NCBIfam" id="TIGR04183">
    <property type="entry name" value="Por_Secre_tail"/>
    <property type="match status" value="1"/>
</dbReference>
<dbReference type="InterPro" id="IPR036514">
    <property type="entry name" value="SGNH_hydro_sf"/>
</dbReference>
<dbReference type="Proteomes" id="UP000179243">
    <property type="component" value="Unassembled WGS sequence"/>
</dbReference>
<protein>
    <recommendedName>
        <fullName evidence="1">Secretion system C-terminal sorting domain-containing protein</fullName>
    </recommendedName>
</protein>
<dbReference type="InterPro" id="IPR026444">
    <property type="entry name" value="Secre_tail"/>
</dbReference>
<evidence type="ECO:0000313" key="2">
    <source>
        <dbReference type="EMBL" id="OGK03148.1"/>
    </source>
</evidence>
<evidence type="ECO:0000259" key="1">
    <source>
        <dbReference type="Pfam" id="PF18962"/>
    </source>
</evidence>
<organism evidence="2 3">
    <name type="scientific">Candidatus Raymondbacteria bacterium RIFOXYD12_FULL_49_13</name>
    <dbReference type="NCBI Taxonomy" id="1817890"/>
    <lineage>
        <taxon>Bacteria</taxon>
        <taxon>Raymondiibacteriota</taxon>
    </lineage>
</organism>
<accession>A0A1F7F987</accession>
<dbReference type="AlphaFoldDB" id="A0A1F7F987"/>
<proteinExistence type="predicted"/>
<name>A0A1F7F987_UNCRA</name>
<comment type="caution">
    <text evidence="2">The sequence shown here is derived from an EMBL/GenBank/DDBJ whole genome shotgun (WGS) entry which is preliminary data.</text>
</comment>
<dbReference type="SUPFAM" id="SSF52266">
    <property type="entry name" value="SGNH hydrolase"/>
    <property type="match status" value="1"/>
</dbReference>
<feature type="domain" description="Secretion system C-terminal sorting" evidence="1">
    <location>
        <begin position="325"/>
        <end position="401"/>
    </location>
</feature>
<dbReference type="Gene3D" id="3.40.50.1110">
    <property type="entry name" value="SGNH hydrolase"/>
    <property type="match status" value="1"/>
</dbReference>